<organism evidence="4 5">
    <name type="scientific">Mumia zhuanghuii</name>
    <dbReference type="NCBI Taxonomy" id="2585211"/>
    <lineage>
        <taxon>Bacteria</taxon>
        <taxon>Bacillati</taxon>
        <taxon>Actinomycetota</taxon>
        <taxon>Actinomycetes</taxon>
        <taxon>Propionibacteriales</taxon>
        <taxon>Nocardioidaceae</taxon>
        <taxon>Mumia</taxon>
    </lineage>
</organism>
<sequence length="619" mass="63753">MTAYARARRRPLTTVVALTAVTAATLAMTGPALADSPQAPAPAVGSACPAAFPVSDLVRPSGANPGTTVEGLTVSTGTTADTVTGEFVGTLEDGIAPGVDMLIFKMSGSRITNAAGAVDRGIWAGMSGTPLYAADGRLVGAVSYGLSYAPSEYAGVTPAADLYRAGSYGNAAAAAPLTPKVASAMRSAGARPAAATGSMRRLPTPVGVPAGLTATNAKQVAKKARLKGVTFRSGGAGGRTSAQKIAVSAGSNVAASYSYGSVPLAGVGTTTAVCGSTVYAFGHPMDWVGKTKLSLHGADAVYVERDVEGSFKLANIGAPMGTFTQDRLAAIVGNLGAAPTGAKVTTTNRFGTRTRTSSSTVVSPDWISGLAALQSMNDSYVVTDGTFGGEARATRTIRLRRANGQILTYRRTDMYADRWDITAGAAHQLAGDIETLLDNDFEPVTIVDATQTSTVNAGYEAYTIGRVQAKQFGRWTTVDDDGVMARRGGKLRLRVTLVRDKGAAGPARKVVNLKVAVPRKKLKSPVGILTLSGGTASTDEMYYDEYSEEYYSAAGDATGLPSLLRAMSTAERGNDVSAVLSMGSGRRAVDKTARKATATVVSGGLMIPVIRYGKSPKKR</sequence>
<feature type="domain" description="Peptidase S55" evidence="2">
    <location>
        <begin position="1"/>
        <end position="178"/>
    </location>
</feature>
<dbReference type="InterPro" id="IPR009003">
    <property type="entry name" value="Peptidase_S1_PA"/>
</dbReference>
<dbReference type="EMBL" id="VDFR01000067">
    <property type="protein sequence ID" value="TNC45275.1"/>
    <property type="molecule type" value="Genomic_DNA"/>
</dbReference>
<evidence type="ECO:0000313" key="3">
    <source>
        <dbReference type="EMBL" id="TNC45275.1"/>
    </source>
</evidence>
<dbReference type="PROSITE" id="PS51494">
    <property type="entry name" value="SPOIVB"/>
    <property type="match status" value="1"/>
</dbReference>
<comment type="caution">
    <text evidence="4">The sequence shown here is derived from an EMBL/GenBank/DDBJ whole genome shotgun (WGS) entry which is preliminary data.</text>
</comment>
<proteinExistence type="predicted"/>
<feature type="chain" id="PRO_5035065728" description="Peptidase S55 domain-containing protein" evidence="1">
    <location>
        <begin position="35"/>
        <end position="619"/>
    </location>
</feature>
<name>A0A5C4MS79_9ACTN</name>
<dbReference type="OrthoDB" id="9765242at2"/>
<dbReference type="AlphaFoldDB" id="A0A5C4MS79"/>
<feature type="signal peptide" evidence="1">
    <location>
        <begin position="1"/>
        <end position="34"/>
    </location>
</feature>
<evidence type="ECO:0000256" key="1">
    <source>
        <dbReference type="SAM" id="SignalP"/>
    </source>
</evidence>
<dbReference type="InterPro" id="IPR008763">
    <property type="entry name" value="Peptidase_S55"/>
</dbReference>
<accession>A0A5C4MS79</accession>
<protein>
    <recommendedName>
        <fullName evidence="2">Peptidase S55 domain-containing protein</fullName>
    </recommendedName>
</protein>
<dbReference type="RefSeq" id="WP_139105629.1">
    <property type="nucleotide sequence ID" value="NZ_VDFR01000038.1"/>
</dbReference>
<gene>
    <name evidence="4" type="ORF">FHE65_07755</name>
    <name evidence="3" type="ORF">FHE65_14865</name>
</gene>
<keyword evidence="1" id="KW-0732">Signal</keyword>
<dbReference type="EMBL" id="VDFR01000038">
    <property type="protein sequence ID" value="TNC48234.1"/>
    <property type="molecule type" value="Genomic_DNA"/>
</dbReference>
<reference evidence="4 5" key="1">
    <citation type="submission" date="2019-05" db="EMBL/GenBank/DDBJ databases">
        <title>Mumia sp. nov., isolated from the intestinal contents of plateau pika (Ochotona curzoniae) in the Qinghai-Tibet plateau of China.</title>
        <authorList>
            <person name="Tian Z."/>
        </authorList>
    </citation>
    <scope>NUCLEOTIDE SEQUENCE [LARGE SCALE GENOMIC DNA]</scope>
    <source>
        <strain evidence="5">527</strain>
        <strain evidence="4">Z527</strain>
    </source>
</reference>
<dbReference type="Proteomes" id="UP000306740">
    <property type="component" value="Unassembled WGS sequence"/>
</dbReference>
<evidence type="ECO:0000313" key="5">
    <source>
        <dbReference type="Proteomes" id="UP000306740"/>
    </source>
</evidence>
<evidence type="ECO:0000259" key="2">
    <source>
        <dbReference type="PROSITE" id="PS51494"/>
    </source>
</evidence>
<dbReference type="SUPFAM" id="SSF50494">
    <property type="entry name" value="Trypsin-like serine proteases"/>
    <property type="match status" value="1"/>
</dbReference>
<evidence type="ECO:0000313" key="4">
    <source>
        <dbReference type="EMBL" id="TNC48234.1"/>
    </source>
</evidence>